<comment type="catalytic activity">
    <reaction evidence="2 4">
        <text>L-methionyl-[protein] + [thioredoxin]-disulfide + H2O = L-methionyl-(S)-S-oxide-[protein] + [thioredoxin]-dithiol</text>
        <dbReference type="Rhea" id="RHEA:14217"/>
        <dbReference type="Rhea" id="RHEA-COMP:10698"/>
        <dbReference type="Rhea" id="RHEA-COMP:10700"/>
        <dbReference type="Rhea" id="RHEA-COMP:12313"/>
        <dbReference type="Rhea" id="RHEA-COMP:12315"/>
        <dbReference type="ChEBI" id="CHEBI:15377"/>
        <dbReference type="ChEBI" id="CHEBI:16044"/>
        <dbReference type="ChEBI" id="CHEBI:29950"/>
        <dbReference type="ChEBI" id="CHEBI:44120"/>
        <dbReference type="ChEBI" id="CHEBI:50058"/>
        <dbReference type="EC" id="1.8.4.11"/>
    </reaction>
</comment>
<evidence type="ECO:0000313" key="7">
    <source>
        <dbReference type="Proteomes" id="UP000553706"/>
    </source>
</evidence>
<sequence length="174" mass="19101">MAESAVLAGGCFWCLEAAYDELAGVEKVESGYAGGHVPNPGYKQVCTGTTGHAEVVKITYDPAVISYADLLDVFFTIHDPTTLNRQGNDVGTQYRSAIYYASPEQKAAAEAAVEKFSPVWGKIVTEIAPLDVFYPAEKEHEDYFVRNPWSGYCQAVIAPKIAKLRKAFRDRLKA</sequence>
<organism evidence="6 7">
    <name type="scientific">Acidocella aromatica</name>
    <dbReference type="NCBI Taxonomy" id="1303579"/>
    <lineage>
        <taxon>Bacteria</taxon>
        <taxon>Pseudomonadati</taxon>
        <taxon>Pseudomonadota</taxon>
        <taxon>Alphaproteobacteria</taxon>
        <taxon>Acetobacterales</taxon>
        <taxon>Acidocellaceae</taxon>
        <taxon>Acidocella</taxon>
    </lineage>
</organism>
<name>A0A840V8V9_9PROT</name>
<dbReference type="InterPro" id="IPR036509">
    <property type="entry name" value="Met_Sox_Rdtase_MsrA_sf"/>
</dbReference>
<dbReference type="PANTHER" id="PTHR43774">
    <property type="entry name" value="PEPTIDE METHIONINE SULFOXIDE REDUCTASE"/>
    <property type="match status" value="1"/>
</dbReference>
<evidence type="ECO:0000313" key="6">
    <source>
        <dbReference type="EMBL" id="MBB5372398.1"/>
    </source>
</evidence>
<keyword evidence="1 4" id="KW-0560">Oxidoreductase</keyword>
<dbReference type="EC" id="1.8.4.11" evidence="4"/>
<comment type="catalytic activity">
    <reaction evidence="3 4">
        <text>[thioredoxin]-disulfide + L-methionine + H2O = L-methionine (S)-S-oxide + [thioredoxin]-dithiol</text>
        <dbReference type="Rhea" id="RHEA:19993"/>
        <dbReference type="Rhea" id="RHEA-COMP:10698"/>
        <dbReference type="Rhea" id="RHEA-COMP:10700"/>
        <dbReference type="ChEBI" id="CHEBI:15377"/>
        <dbReference type="ChEBI" id="CHEBI:29950"/>
        <dbReference type="ChEBI" id="CHEBI:50058"/>
        <dbReference type="ChEBI" id="CHEBI:57844"/>
        <dbReference type="ChEBI" id="CHEBI:58772"/>
        <dbReference type="EC" id="1.8.4.11"/>
    </reaction>
</comment>
<evidence type="ECO:0000256" key="3">
    <source>
        <dbReference type="ARBA" id="ARBA00048782"/>
    </source>
</evidence>
<evidence type="ECO:0000256" key="2">
    <source>
        <dbReference type="ARBA" id="ARBA00047806"/>
    </source>
</evidence>
<dbReference type="NCBIfam" id="TIGR00401">
    <property type="entry name" value="msrA"/>
    <property type="match status" value="1"/>
</dbReference>
<evidence type="ECO:0000256" key="4">
    <source>
        <dbReference type="HAMAP-Rule" id="MF_01401"/>
    </source>
</evidence>
<keyword evidence="7" id="KW-1185">Reference proteome</keyword>
<dbReference type="RefSeq" id="WP_183265423.1">
    <property type="nucleotide sequence ID" value="NZ_JACHFJ010000002.1"/>
</dbReference>
<dbReference type="Proteomes" id="UP000553706">
    <property type="component" value="Unassembled WGS sequence"/>
</dbReference>
<comment type="caution">
    <text evidence="6">The sequence shown here is derived from an EMBL/GenBank/DDBJ whole genome shotgun (WGS) entry which is preliminary data.</text>
</comment>
<feature type="active site" evidence="4">
    <location>
        <position position="11"/>
    </location>
</feature>
<dbReference type="InterPro" id="IPR002569">
    <property type="entry name" value="Met_Sox_Rdtase_MsrA_dom"/>
</dbReference>
<dbReference type="PANTHER" id="PTHR43774:SF1">
    <property type="entry name" value="PEPTIDE METHIONINE SULFOXIDE REDUCTASE MSRA 2"/>
    <property type="match status" value="1"/>
</dbReference>
<dbReference type="Gene3D" id="3.30.1060.10">
    <property type="entry name" value="Peptide methionine sulphoxide reductase MsrA"/>
    <property type="match status" value="1"/>
</dbReference>
<dbReference type="Pfam" id="PF01625">
    <property type="entry name" value="PMSR"/>
    <property type="match status" value="1"/>
</dbReference>
<dbReference type="HAMAP" id="MF_01401">
    <property type="entry name" value="MsrA"/>
    <property type="match status" value="1"/>
</dbReference>
<evidence type="ECO:0000256" key="1">
    <source>
        <dbReference type="ARBA" id="ARBA00023002"/>
    </source>
</evidence>
<feature type="domain" description="Peptide methionine sulphoxide reductase MsrA" evidence="5">
    <location>
        <begin position="5"/>
        <end position="154"/>
    </location>
</feature>
<dbReference type="SUPFAM" id="SSF55068">
    <property type="entry name" value="Peptide methionine sulfoxide reductase"/>
    <property type="match status" value="1"/>
</dbReference>
<dbReference type="EMBL" id="JACHFJ010000002">
    <property type="protein sequence ID" value="MBB5372398.1"/>
    <property type="molecule type" value="Genomic_DNA"/>
</dbReference>
<dbReference type="GO" id="GO:0008113">
    <property type="term" value="F:peptide-methionine (S)-S-oxide reductase activity"/>
    <property type="evidence" value="ECO:0007669"/>
    <property type="project" value="UniProtKB-UniRule"/>
</dbReference>
<protein>
    <recommendedName>
        <fullName evidence="4">Peptide methionine sulfoxide reductase MsrA</fullName>
        <shortName evidence="4">Protein-methionine-S-oxide reductase</shortName>
        <ecNumber evidence="4">1.8.4.11</ecNumber>
    </recommendedName>
    <alternativeName>
        <fullName evidence="4">Peptide-methionine (S)-S-oxide reductase</fullName>
        <shortName evidence="4">Peptide Met(O) reductase</shortName>
    </alternativeName>
</protein>
<comment type="function">
    <text evidence="4">Has an important function as a repair enzyme for proteins that have been inactivated by oxidation. Catalyzes the reversible oxidation-reduction of methionine sulfoxide in proteins to methionine.</text>
</comment>
<dbReference type="AlphaFoldDB" id="A0A840V8V9"/>
<comment type="similarity">
    <text evidence="4">Belongs to the MsrA Met sulfoxide reductase family.</text>
</comment>
<proteinExistence type="inferred from homology"/>
<gene>
    <name evidence="4" type="primary">msrA</name>
    <name evidence="6" type="ORF">HNP71_000636</name>
</gene>
<reference evidence="6 7" key="1">
    <citation type="submission" date="2020-08" db="EMBL/GenBank/DDBJ databases">
        <title>Genomic Encyclopedia of Type Strains, Phase IV (KMG-IV): sequencing the most valuable type-strain genomes for metagenomic binning, comparative biology and taxonomic classification.</title>
        <authorList>
            <person name="Goeker M."/>
        </authorList>
    </citation>
    <scope>NUCLEOTIDE SEQUENCE [LARGE SCALE GENOMIC DNA]</scope>
    <source>
        <strain evidence="6 7">DSM 27026</strain>
    </source>
</reference>
<accession>A0A840V8V9</accession>
<evidence type="ECO:0000259" key="5">
    <source>
        <dbReference type="Pfam" id="PF01625"/>
    </source>
</evidence>